<feature type="compositionally biased region" description="Gly residues" evidence="1">
    <location>
        <begin position="488"/>
        <end position="515"/>
    </location>
</feature>
<feature type="region of interest" description="Disordered" evidence="1">
    <location>
        <begin position="486"/>
        <end position="515"/>
    </location>
</feature>
<feature type="region of interest" description="Disordered" evidence="1">
    <location>
        <begin position="1"/>
        <end position="22"/>
    </location>
</feature>
<evidence type="ECO:0000313" key="3">
    <source>
        <dbReference type="Proteomes" id="UP001390339"/>
    </source>
</evidence>
<protein>
    <submittedName>
        <fullName evidence="2">Uncharacterized protein</fullName>
    </submittedName>
</protein>
<comment type="caution">
    <text evidence="2">The sequence shown here is derived from an EMBL/GenBank/DDBJ whole genome shotgun (WGS) entry which is preliminary data.</text>
</comment>
<dbReference type="EMBL" id="JAPCWZ010000006">
    <property type="protein sequence ID" value="KAK8859333.1"/>
    <property type="molecule type" value="Genomic_DNA"/>
</dbReference>
<name>A0ABR2I9D3_9PEZI</name>
<keyword evidence="3" id="KW-1185">Reference proteome</keyword>
<accession>A0ABR2I9D3</accession>
<feature type="region of interest" description="Disordered" evidence="1">
    <location>
        <begin position="564"/>
        <end position="605"/>
    </location>
</feature>
<proteinExistence type="predicted"/>
<evidence type="ECO:0000256" key="1">
    <source>
        <dbReference type="SAM" id="MobiDB-lite"/>
    </source>
</evidence>
<organism evidence="2 3">
    <name type="scientific">Apiospora arundinis</name>
    <dbReference type="NCBI Taxonomy" id="335852"/>
    <lineage>
        <taxon>Eukaryota</taxon>
        <taxon>Fungi</taxon>
        <taxon>Dikarya</taxon>
        <taxon>Ascomycota</taxon>
        <taxon>Pezizomycotina</taxon>
        <taxon>Sordariomycetes</taxon>
        <taxon>Xylariomycetidae</taxon>
        <taxon>Amphisphaeriales</taxon>
        <taxon>Apiosporaceae</taxon>
        <taxon>Apiospora</taxon>
    </lineage>
</organism>
<reference evidence="2 3" key="1">
    <citation type="journal article" date="2024" name="IMA Fungus">
        <title>Apiospora arundinis, a panoply of carbohydrate-active enzymes and secondary metabolites.</title>
        <authorList>
            <person name="Sorensen T."/>
            <person name="Petersen C."/>
            <person name="Muurmann A.T."/>
            <person name="Christiansen J.V."/>
            <person name="Brundto M.L."/>
            <person name="Overgaard C.K."/>
            <person name="Boysen A.T."/>
            <person name="Wollenberg R.D."/>
            <person name="Larsen T.O."/>
            <person name="Sorensen J.L."/>
            <person name="Nielsen K.L."/>
            <person name="Sondergaard T.E."/>
        </authorList>
    </citation>
    <scope>NUCLEOTIDE SEQUENCE [LARGE SCALE GENOMIC DNA]</scope>
    <source>
        <strain evidence="2 3">AAU 773</strain>
    </source>
</reference>
<sequence length="636" mass="70181">MQNITAGEGTLAFPKGSKKPDDSILREEEPYFQQEFPKVDAKNSRYSQTVNNARPTEGFRFNNSIAHYILTAAVINPRPGIPPTEDDYLKALEAVYDDRNNWKFSGFTSLGQHPILANKSAFDIIPEFDELIAKCKEQGRQIEYLKKAKANLLELAQFQKLRLEDPSSWSDTDNTFMTEFATRFGSTLPSKLTKEQVIRLCIDWAANWVNVRSRSIITNVRDDLANTQWALTSYKWQGFQAAVINSNSLMHEPNMAADLLLKDVSLFRDGNNQPLLSTVFQLAYRLTSEEALDLFRFSNDKDSTGKRTDASKLFSTIVNYLHEVYSWRASLNTTTQIRGRNEQLAADVAMMDENVNIFLNQVKNLIQERREHGANGVQVAQHRTAFSAVLAPLNAQITYVTTNYDLYNRSPFKSETMRKAQFGFPTKTNFELEEQPVIPSILMPGLELPPLERGPSPPVLASTTVPQAGALMGPSYMVENTTQQVQQGRGGGFRGGRGGGGFGGGQGGGGRGGGGSFLDVQDDIPPAWAATQQTQMGRGGGFGAGQGGGAFGAFGAFAPGLGRGYGPQQPHIRTQSKTAAPLGYDAGNTRSRVAGNNEEGQLKRARWTDEELDRALEEDSEPAFVKRRKVSALKDY</sequence>
<dbReference type="Proteomes" id="UP001390339">
    <property type="component" value="Unassembled WGS sequence"/>
</dbReference>
<evidence type="ECO:0000313" key="2">
    <source>
        <dbReference type="EMBL" id="KAK8859333.1"/>
    </source>
</evidence>
<gene>
    <name evidence="2" type="ORF">PGQ11_010067</name>
</gene>